<evidence type="ECO:0000313" key="10">
    <source>
        <dbReference type="EMBL" id="KAL3073730.1"/>
    </source>
</evidence>
<evidence type="ECO:0000256" key="3">
    <source>
        <dbReference type="ARBA" id="ARBA00022448"/>
    </source>
</evidence>
<keyword evidence="7" id="KW-0496">Mitochondrion</keyword>
<dbReference type="Proteomes" id="UP001620626">
    <property type="component" value="Unassembled WGS sequence"/>
</dbReference>
<evidence type="ECO:0000256" key="8">
    <source>
        <dbReference type="ARBA" id="ARBA00023136"/>
    </source>
</evidence>
<comment type="subcellular location">
    <subcellularLocation>
        <location evidence="1">Mitochondrion membrane</location>
        <topology evidence="1">Multi-pass membrane protein</topology>
    </subcellularLocation>
</comment>
<dbReference type="InterPro" id="IPR004686">
    <property type="entry name" value="Mtc"/>
</dbReference>
<evidence type="ECO:0000256" key="7">
    <source>
        <dbReference type="ARBA" id="ARBA00023128"/>
    </source>
</evidence>
<reference evidence="9 11" key="1">
    <citation type="submission" date="2024-10" db="EMBL/GenBank/DDBJ databases">
        <authorList>
            <person name="Kim D."/>
        </authorList>
    </citation>
    <scope>NUCLEOTIDE SEQUENCE [LARGE SCALE GENOMIC DNA]</scope>
    <source>
        <strain evidence="9">BH-2024</strain>
    </source>
</reference>
<comment type="caution">
    <text evidence="9">The sequence shown here is derived from an EMBL/GenBank/DDBJ whole genome shotgun (WGS) entry which is preliminary data.</text>
</comment>
<keyword evidence="6" id="KW-1133">Transmembrane helix</keyword>
<evidence type="ECO:0000256" key="2">
    <source>
        <dbReference type="ARBA" id="ARBA00005974"/>
    </source>
</evidence>
<sequence length="128" mass="13939">MALLHRVQPIEHFGTKQPVGKHSQNRTDYEKGKYSDNLSVDELWRAKHLYDSAFHPDTGVRTNSNRSGDALSNSQLLQAYVMATGGATGVALGLNCAVAVAWCHSPPLHLQIVSTFRCCDASAGKNDD</sequence>
<evidence type="ECO:0000256" key="6">
    <source>
        <dbReference type="ARBA" id="ARBA00022989"/>
    </source>
</evidence>
<keyword evidence="8" id="KW-0472">Membrane</keyword>
<evidence type="ECO:0000256" key="1">
    <source>
        <dbReference type="ARBA" id="ARBA00004225"/>
    </source>
</evidence>
<dbReference type="EMBL" id="JBICBT010001313">
    <property type="protein sequence ID" value="KAL3073730.1"/>
    <property type="molecule type" value="Genomic_DNA"/>
</dbReference>
<dbReference type="PANTHER" id="PTHR11153">
    <property type="entry name" value="SIDEROFLEXIN"/>
    <property type="match status" value="1"/>
</dbReference>
<gene>
    <name evidence="9" type="ORF">niasHT_039250</name>
    <name evidence="10" type="ORF">niasHT_039257</name>
</gene>
<evidence type="ECO:0000313" key="9">
    <source>
        <dbReference type="EMBL" id="KAL3073723.1"/>
    </source>
</evidence>
<keyword evidence="11" id="KW-1185">Reference proteome</keyword>
<keyword evidence="5" id="KW-0029">Amino-acid transport</keyword>
<dbReference type="AlphaFoldDB" id="A0ABD2I3L7"/>
<name>A0ABD2I3L7_9BILA</name>
<protein>
    <submittedName>
        <fullName evidence="9">Uncharacterized protein</fullName>
    </submittedName>
</protein>
<evidence type="ECO:0000256" key="4">
    <source>
        <dbReference type="ARBA" id="ARBA00022692"/>
    </source>
</evidence>
<dbReference type="EMBL" id="JBICBT010001313">
    <property type="protein sequence ID" value="KAL3073723.1"/>
    <property type="molecule type" value="Genomic_DNA"/>
</dbReference>
<evidence type="ECO:0000256" key="5">
    <source>
        <dbReference type="ARBA" id="ARBA00022970"/>
    </source>
</evidence>
<dbReference type="GO" id="GO:0031966">
    <property type="term" value="C:mitochondrial membrane"/>
    <property type="evidence" value="ECO:0007669"/>
    <property type="project" value="UniProtKB-SubCell"/>
</dbReference>
<comment type="similarity">
    <text evidence="2">Belongs to the sideroflexin family.</text>
</comment>
<dbReference type="Pfam" id="PF03820">
    <property type="entry name" value="SFXNs"/>
    <property type="match status" value="2"/>
</dbReference>
<keyword evidence="4" id="KW-0812">Transmembrane</keyword>
<evidence type="ECO:0000313" key="11">
    <source>
        <dbReference type="Proteomes" id="UP001620626"/>
    </source>
</evidence>
<organism evidence="9 11">
    <name type="scientific">Heterodera trifolii</name>
    <dbReference type="NCBI Taxonomy" id="157864"/>
    <lineage>
        <taxon>Eukaryota</taxon>
        <taxon>Metazoa</taxon>
        <taxon>Ecdysozoa</taxon>
        <taxon>Nematoda</taxon>
        <taxon>Chromadorea</taxon>
        <taxon>Rhabditida</taxon>
        <taxon>Tylenchina</taxon>
        <taxon>Tylenchomorpha</taxon>
        <taxon>Tylenchoidea</taxon>
        <taxon>Heteroderidae</taxon>
        <taxon>Heteroderinae</taxon>
        <taxon>Heterodera</taxon>
    </lineage>
</organism>
<keyword evidence="3" id="KW-0813">Transport</keyword>
<dbReference type="PANTHER" id="PTHR11153:SF8">
    <property type="entry name" value="SIDEROFLEXIN-1"/>
    <property type="match status" value="1"/>
</dbReference>
<proteinExistence type="inferred from homology"/>
<accession>A0ABD2I3L7</accession>
<dbReference type="GO" id="GO:0006865">
    <property type="term" value="P:amino acid transport"/>
    <property type="evidence" value="ECO:0007669"/>
    <property type="project" value="UniProtKB-KW"/>
</dbReference>